<organism evidence="2 3">
    <name type="scientific">Parvicella tangerina</name>
    <dbReference type="NCBI Taxonomy" id="2829795"/>
    <lineage>
        <taxon>Bacteria</taxon>
        <taxon>Pseudomonadati</taxon>
        <taxon>Bacteroidota</taxon>
        <taxon>Flavobacteriia</taxon>
        <taxon>Flavobacteriales</taxon>
        <taxon>Parvicellaceae</taxon>
        <taxon>Parvicella</taxon>
    </lineage>
</organism>
<sequence>MKRIFTLSILLVTLFLCACNKNQFEDDLAPLEGSFQWEFSYKLELVGLSYYPKYRYASQEDFSADIEFGDKNKVTFFVDGEEYLRKRFKVKDAYKENNRLYIFLKVDVNENQLDINDKLELVYWEDTLIVKGFPHAGYSGKEYGENYFVRK</sequence>
<evidence type="ECO:0000313" key="3">
    <source>
        <dbReference type="Proteomes" id="UP000683507"/>
    </source>
</evidence>
<dbReference type="PROSITE" id="PS51257">
    <property type="entry name" value="PROKAR_LIPOPROTEIN"/>
    <property type="match status" value="1"/>
</dbReference>
<dbReference type="RefSeq" id="WP_258543685.1">
    <property type="nucleotide sequence ID" value="NZ_OU015584.1"/>
</dbReference>
<proteinExistence type="predicted"/>
<dbReference type="AlphaFoldDB" id="A0A916JQT5"/>
<dbReference type="EMBL" id="OU015584">
    <property type="protein sequence ID" value="CAG5087559.1"/>
    <property type="molecule type" value="Genomic_DNA"/>
</dbReference>
<dbReference type="KEGG" id="ptan:CRYO30217_03513"/>
<protein>
    <recommendedName>
        <fullName evidence="4">Lipoprotein</fullName>
    </recommendedName>
</protein>
<keyword evidence="3" id="KW-1185">Reference proteome</keyword>
<reference evidence="2" key="1">
    <citation type="submission" date="2021-04" db="EMBL/GenBank/DDBJ databases">
        <authorList>
            <person name="Rodrigo-Torres L."/>
            <person name="Arahal R. D."/>
            <person name="Lucena T."/>
        </authorList>
    </citation>
    <scope>NUCLEOTIDE SEQUENCE</scope>
    <source>
        <strain evidence="2">AS29M-1</strain>
    </source>
</reference>
<gene>
    <name evidence="2" type="ORF">CRYO30217_03513</name>
</gene>
<accession>A0A916JQT5</accession>
<keyword evidence="1" id="KW-0732">Signal</keyword>
<feature type="chain" id="PRO_5036965570" description="Lipoprotein" evidence="1">
    <location>
        <begin position="19"/>
        <end position="151"/>
    </location>
</feature>
<evidence type="ECO:0008006" key="4">
    <source>
        <dbReference type="Google" id="ProtNLM"/>
    </source>
</evidence>
<dbReference type="Proteomes" id="UP000683507">
    <property type="component" value="Chromosome"/>
</dbReference>
<name>A0A916JQT5_9FLAO</name>
<feature type="signal peptide" evidence="1">
    <location>
        <begin position="1"/>
        <end position="18"/>
    </location>
</feature>
<evidence type="ECO:0000256" key="1">
    <source>
        <dbReference type="SAM" id="SignalP"/>
    </source>
</evidence>
<evidence type="ECO:0000313" key="2">
    <source>
        <dbReference type="EMBL" id="CAG5087559.1"/>
    </source>
</evidence>